<feature type="transmembrane region" description="Helical" evidence="2">
    <location>
        <begin position="344"/>
        <end position="363"/>
    </location>
</feature>
<evidence type="ECO:0000313" key="4">
    <source>
        <dbReference type="EMBL" id="MBX54882.1"/>
    </source>
</evidence>
<keyword evidence="2" id="KW-0812">Transmembrane</keyword>
<evidence type="ECO:0000256" key="1">
    <source>
        <dbReference type="PROSITE-ProRule" id="PRU00023"/>
    </source>
</evidence>
<sequence>MDQALKEAAEAGNINSLYELIRRDAYLLESLDRVPFVETPLHAAASTGQIEFAMEIMNLKASFARKLNQDGFSPMHLAVQKRRNLMVLWFLDVDPELIRVKGRGGKTPLHCTAELGDKVILTRIFEACPESIKDVTNEGDTALHVALKNSHVDALEDLLGWLQRSVFKDALFWQRELLNWKNKEGDTVLHIALSRNLPRAVKLMAESHVYGDIKNEKGATAIGILKGDIQGKEVSRKLRHRSKLGRATSYNDLTSATSICEGQTLRLHRQRNSLPVEKYNLLLVVHALIATVTFQAALSPPGGVWQGQADSNSPLRNIIHVNASTASTRIETEASPSRYVGTTIMGSVTFVLFWLANTSIFFMTVQRIITQEGTFLLFSCYLLSMSVISPNKAWSNINLLLLFCIALYYLPQFCYRAFYAYARWKTGWRRCREPIHDRKEWWQHRD</sequence>
<dbReference type="InterPro" id="IPR026961">
    <property type="entry name" value="PGG_dom"/>
</dbReference>
<dbReference type="PANTHER" id="PTHR24128:SF87">
    <property type="entry name" value="ANKYRIN REPEAT FAMILY PROTEIN"/>
    <property type="match status" value="1"/>
</dbReference>
<dbReference type="PROSITE" id="PS50088">
    <property type="entry name" value="ANK_REPEAT"/>
    <property type="match status" value="1"/>
</dbReference>
<feature type="transmembrane region" description="Helical" evidence="2">
    <location>
        <begin position="375"/>
        <end position="394"/>
    </location>
</feature>
<organism evidence="4">
    <name type="scientific">Rhizophora mucronata</name>
    <name type="common">Asiatic mangrove</name>
    <dbReference type="NCBI Taxonomy" id="61149"/>
    <lineage>
        <taxon>Eukaryota</taxon>
        <taxon>Viridiplantae</taxon>
        <taxon>Streptophyta</taxon>
        <taxon>Embryophyta</taxon>
        <taxon>Tracheophyta</taxon>
        <taxon>Spermatophyta</taxon>
        <taxon>Magnoliopsida</taxon>
        <taxon>eudicotyledons</taxon>
        <taxon>Gunneridae</taxon>
        <taxon>Pentapetalae</taxon>
        <taxon>rosids</taxon>
        <taxon>fabids</taxon>
        <taxon>Malpighiales</taxon>
        <taxon>Rhizophoraceae</taxon>
        <taxon>Rhizophora</taxon>
    </lineage>
</organism>
<feature type="domain" description="PGG" evidence="3">
    <location>
        <begin position="278"/>
        <end position="310"/>
    </location>
</feature>
<proteinExistence type="predicted"/>
<dbReference type="SMART" id="SM00248">
    <property type="entry name" value="ANK"/>
    <property type="match status" value="5"/>
</dbReference>
<protein>
    <recommendedName>
        <fullName evidence="3">PGG domain-containing protein</fullName>
    </recommendedName>
</protein>
<dbReference type="InterPro" id="IPR036770">
    <property type="entry name" value="Ankyrin_rpt-contain_sf"/>
</dbReference>
<dbReference type="EMBL" id="GGEC01074398">
    <property type="protein sequence ID" value="MBX54882.1"/>
    <property type="molecule type" value="Transcribed_RNA"/>
</dbReference>
<evidence type="ECO:0000256" key="2">
    <source>
        <dbReference type="SAM" id="Phobius"/>
    </source>
</evidence>
<dbReference type="Pfam" id="PF12796">
    <property type="entry name" value="Ank_2"/>
    <property type="match status" value="1"/>
</dbReference>
<keyword evidence="1" id="KW-0040">ANK repeat</keyword>
<dbReference type="Pfam" id="PF13962">
    <property type="entry name" value="PGG"/>
    <property type="match status" value="1"/>
</dbReference>
<dbReference type="SUPFAM" id="SSF48403">
    <property type="entry name" value="Ankyrin repeat"/>
    <property type="match status" value="1"/>
</dbReference>
<evidence type="ECO:0000259" key="3">
    <source>
        <dbReference type="Pfam" id="PF13962"/>
    </source>
</evidence>
<feature type="transmembrane region" description="Helical" evidence="2">
    <location>
        <begin position="279"/>
        <end position="298"/>
    </location>
</feature>
<dbReference type="Gene3D" id="1.25.40.20">
    <property type="entry name" value="Ankyrin repeat-containing domain"/>
    <property type="match status" value="1"/>
</dbReference>
<dbReference type="PROSITE" id="PS50297">
    <property type="entry name" value="ANK_REP_REGION"/>
    <property type="match status" value="1"/>
</dbReference>
<keyword evidence="2" id="KW-1133">Transmembrane helix</keyword>
<feature type="repeat" description="ANK" evidence="1">
    <location>
        <begin position="138"/>
        <end position="159"/>
    </location>
</feature>
<accession>A0A2P2PJI6</accession>
<name>A0A2P2PJI6_RHIMU</name>
<dbReference type="InterPro" id="IPR002110">
    <property type="entry name" value="Ankyrin_rpt"/>
</dbReference>
<dbReference type="AlphaFoldDB" id="A0A2P2PJI6"/>
<keyword evidence="2" id="KW-0472">Membrane</keyword>
<reference evidence="4" key="1">
    <citation type="submission" date="2018-02" db="EMBL/GenBank/DDBJ databases">
        <title>Rhizophora mucronata_Transcriptome.</title>
        <authorList>
            <person name="Meera S.P."/>
            <person name="Sreeshan A."/>
            <person name="Augustine A."/>
        </authorList>
    </citation>
    <scope>NUCLEOTIDE SEQUENCE</scope>
    <source>
        <tissue evidence="4">Leaf</tissue>
    </source>
</reference>
<feature type="transmembrane region" description="Helical" evidence="2">
    <location>
        <begin position="400"/>
        <end position="422"/>
    </location>
</feature>
<dbReference type="PANTHER" id="PTHR24128">
    <property type="entry name" value="HOMEOBOX PROTEIN WARIAI"/>
    <property type="match status" value="1"/>
</dbReference>